<reference evidence="4" key="1">
    <citation type="submission" date="2021-05" db="EMBL/GenBank/DDBJ databases">
        <title>A free-living protist that lacks canonical eukaryotic 1 DNA replication and segregation systems.</title>
        <authorList>
            <person name="Salas-Leiva D.E."/>
            <person name="Tromer E.C."/>
            <person name="Curtis B.A."/>
            <person name="Jerlstrom-Hultqvist J."/>
            <person name="Kolisko M."/>
            <person name="Yi Z."/>
            <person name="Salas-Leiva J.S."/>
            <person name="Gallot-Lavallee L."/>
            <person name="Kops G.J.P.L."/>
            <person name="Archibald J.M."/>
            <person name="Simpson A.G.B."/>
            <person name="Roger A.J."/>
        </authorList>
    </citation>
    <scope>NUCLEOTIDE SEQUENCE</scope>
    <source>
        <strain evidence="4">BICM</strain>
    </source>
</reference>
<feature type="domain" description="Scaffold protein Nfu/NifU N-terminal" evidence="3">
    <location>
        <begin position="20"/>
        <end position="106"/>
    </location>
</feature>
<evidence type="ECO:0000259" key="2">
    <source>
        <dbReference type="Pfam" id="PF01106"/>
    </source>
</evidence>
<dbReference type="InterPro" id="IPR001075">
    <property type="entry name" value="NIF_FeS_clus_asmbl_NifU_C"/>
</dbReference>
<dbReference type="Pfam" id="PF01106">
    <property type="entry name" value="NifU"/>
    <property type="match status" value="1"/>
</dbReference>
<dbReference type="Gene3D" id="3.30.300.130">
    <property type="entry name" value="Fe-S cluster assembly (FSCA)"/>
    <property type="match status" value="1"/>
</dbReference>
<feature type="domain" description="NIF system FeS cluster assembly NifU C-terminal" evidence="2">
    <location>
        <begin position="145"/>
        <end position="224"/>
    </location>
</feature>
<dbReference type="SUPFAM" id="SSF117916">
    <property type="entry name" value="Fe-S cluster assembly (FSCA) domain-like"/>
    <property type="match status" value="1"/>
</dbReference>
<evidence type="ECO:0000313" key="5">
    <source>
        <dbReference type="Proteomes" id="UP000717585"/>
    </source>
</evidence>
<dbReference type="GO" id="GO:0051536">
    <property type="term" value="F:iron-sulfur cluster binding"/>
    <property type="evidence" value="ECO:0007669"/>
    <property type="project" value="InterPro"/>
</dbReference>
<dbReference type="InterPro" id="IPR014824">
    <property type="entry name" value="Nfu/NifU_N"/>
</dbReference>
<protein>
    <submittedName>
        <fullName evidence="4">NifU-like domain</fullName>
    </submittedName>
</protein>
<dbReference type="GO" id="GO:0005506">
    <property type="term" value="F:iron ion binding"/>
    <property type="evidence" value="ECO:0007669"/>
    <property type="project" value="InterPro"/>
</dbReference>
<dbReference type="PANTHER" id="PTHR11178:SF1">
    <property type="entry name" value="NFU1 IRON-SULFUR CLUSTER SCAFFOLD HOMOLOG, MITOCHONDRIAL"/>
    <property type="match status" value="1"/>
</dbReference>
<dbReference type="Pfam" id="PF08712">
    <property type="entry name" value="Nfu_N"/>
    <property type="match status" value="1"/>
</dbReference>
<accession>A0A8J6E7H3</accession>
<evidence type="ECO:0000256" key="1">
    <source>
        <dbReference type="ARBA" id="ARBA00006420"/>
    </source>
</evidence>
<dbReference type="SUPFAM" id="SSF110836">
    <property type="entry name" value="Hypothetical protein SAV1430"/>
    <property type="match status" value="1"/>
</dbReference>
<proteinExistence type="inferred from homology"/>
<comment type="similarity">
    <text evidence="1">Belongs to the NifU family.</text>
</comment>
<dbReference type="InterPro" id="IPR036498">
    <property type="entry name" value="Nfu/NifU_N_sf"/>
</dbReference>
<dbReference type="InterPro" id="IPR034904">
    <property type="entry name" value="FSCA_dom_sf"/>
</dbReference>
<dbReference type="OrthoDB" id="565552at2759"/>
<dbReference type="Gene3D" id="3.30.1370.70">
    <property type="entry name" value="Scaffold protein Nfu/NifU, N-terminal domain"/>
    <property type="match status" value="1"/>
</dbReference>
<evidence type="ECO:0000259" key="3">
    <source>
        <dbReference type="Pfam" id="PF08712"/>
    </source>
</evidence>
<keyword evidence="5" id="KW-1185">Reference proteome</keyword>
<sequence>MLSTWTGALHNARWLSFTASKTTLPNYFKFQADTVIDPALDNSKLVEVTRSAAKDSPLAAKLFEHEKVRSVLFGKDMLIMRFNSASDFKKLNNPLVQELTAFIESGQGILNRPAPPTDDGLKKISIPAPTAEELDGQPLHMAHLQKVLDLAIRPALQQDKGDMEIVEFAEMEDKSIDETHGYPRGVLYVRLKGACSGCAHSKSTMRGFVSRVVQKHLPNVVDVIDVE</sequence>
<dbReference type="EMBL" id="JAHDYR010000062">
    <property type="protein sequence ID" value="KAG9390715.1"/>
    <property type="molecule type" value="Genomic_DNA"/>
</dbReference>
<gene>
    <name evidence="4" type="ORF">J8273_6955</name>
</gene>
<dbReference type="AlphaFoldDB" id="A0A8J6E7H3"/>
<dbReference type="GO" id="GO:0016226">
    <property type="term" value="P:iron-sulfur cluster assembly"/>
    <property type="evidence" value="ECO:0007669"/>
    <property type="project" value="InterPro"/>
</dbReference>
<comment type="caution">
    <text evidence="4">The sequence shown here is derived from an EMBL/GenBank/DDBJ whole genome shotgun (WGS) entry which is preliminary data.</text>
</comment>
<evidence type="ECO:0000313" key="4">
    <source>
        <dbReference type="EMBL" id="KAG9390715.1"/>
    </source>
</evidence>
<name>A0A8J6E7H3_9EUKA</name>
<dbReference type="PANTHER" id="PTHR11178">
    <property type="entry name" value="IRON-SULFUR CLUSTER SCAFFOLD PROTEIN NFU-RELATED"/>
    <property type="match status" value="1"/>
</dbReference>
<dbReference type="Proteomes" id="UP000717585">
    <property type="component" value="Unassembled WGS sequence"/>
</dbReference>
<organism evidence="4 5">
    <name type="scientific">Carpediemonas membranifera</name>
    <dbReference type="NCBI Taxonomy" id="201153"/>
    <lineage>
        <taxon>Eukaryota</taxon>
        <taxon>Metamonada</taxon>
        <taxon>Carpediemonas-like organisms</taxon>
        <taxon>Carpediemonas</taxon>
    </lineage>
</organism>